<proteinExistence type="predicted"/>
<protein>
    <submittedName>
        <fullName evidence="2">Uncharacterized protein</fullName>
    </submittedName>
</protein>
<dbReference type="AlphaFoldDB" id="A0AAJ0QT02"/>
<evidence type="ECO:0000256" key="1">
    <source>
        <dbReference type="SAM" id="MobiDB-lite"/>
    </source>
</evidence>
<organism evidence="2 3">
    <name type="scientific">Acinetobacter baumannii</name>
    <dbReference type="NCBI Taxonomy" id="470"/>
    <lineage>
        <taxon>Bacteria</taxon>
        <taxon>Pseudomonadati</taxon>
        <taxon>Pseudomonadota</taxon>
        <taxon>Gammaproteobacteria</taxon>
        <taxon>Moraxellales</taxon>
        <taxon>Moraxellaceae</taxon>
        <taxon>Acinetobacter</taxon>
        <taxon>Acinetobacter calcoaceticus/baumannii complex</taxon>
    </lineage>
</organism>
<gene>
    <name evidence="2" type="ORF">LV35_04254</name>
</gene>
<dbReference type="EMBL" id="LRDT01000098">
    <property type="protein sequence ID" value="KZA06469.1"/>
    <property type="molecule type" value="Genomic_DNA"/>
</dbReference>
<accession>A0AAJ0QT02</accession>
<reference evidence="2 3" key="1">
    <citation type="submission" date="2016-01" db="EMBL/GenBank/DDBJ databases">
        <title>Draft sequences of Acinetobacter baumannii isolates from wounded military personnel.</title>
        <authorList>
            <person name="Arivett B.A."/>
            <person name="Fiester S.E."/>
            <person name="Ream D.C."/>
            <person name="Actis L.A."/>
        </authorList>
    </citation>
    <scope>NUCLEOTIDE SEQUENCE [LARGE SCALE GENOMIC DNA]</scope>
    <source>
        <strain evidence="2 3">AB2828</strain>
    </source>
</reference>
<dbReference type="Proteomes" id="UP000076296">
    <property type="component" value="Unassembled WGS sequence"/>
</dbReference>
<evidence type="ECO:0000313" key="2">
    <source>
        <dbReference type="EMBL" id="KZA06469.1"/>
    </source>
</evidence>
<name>A0AAJ0QT02_ACIBA</name>
<sequence>MIEFDKLTVGQKCGQRLLNAGQPREQGVCNESDGLLLNARAPRGGLFRIADHVRRDAEPHRDLRALESPRFEERRLIRGDGDRLPLDARGHHRGQAPTMVALNPLLLGLFNLIRGEIGVASQDAAGICRVTEPRQAVPFGRQAQADRGGGFFDGRHAHHASRDGIALDVHDAVVVDDFSVDAVDRLQPAVALRGGDVDAVRVNRHDRRRPPVRAPGGDVAEGVTGDREGLHQHPQPVEPSQPRIGGGCEKLGLRVDRDANIALLAVGVDAQ</sequence>
<feature type="region of interest" description="Disordered" evidence="1">
    <location>
        <begin position="205"/>
        <end position="244"/>
    </location>
</feature>
<comment type="caution">
    <text evidence="2">The sequence shown here is derived from an EMBL/GenBank/DDBJ whole genome shotgun (WGS) entry which is preliminary data.</text>
</comment>
<evidence type="ECO:0000313" key="3">
    <source>
        <dbReference type="Proteomes" id="UP000076296"/>
    </source>
</evidence>